<dbReference type="EMBL" id="CP095075">
    <property type="protein sequence ID" value="UOR11145.1"/>
    <property type="molecule type" value="Genomic_DNA"/>
</dbReference>
<feature type="transmembrane region" description="Helical" evidence="1">
    <location>
        <begin position="12"/>
        <end position="35"/>
    </location>
</feature>
<protein>
    <submittedName>
        <fullName evidence="2">Uncharacterized protein</fullName>
    </submittedName>
</protein>
<keyword evidence="3" id="KW-1185">Reference proteome</keyword>
<dbReference type="RefSeq" id="WP_245030841.1">
    <property type="nucleotide sequence ID" value="NZ_CP095075.1"/>
</dbReference>
<evidence type="ECO:0000313" key="2">
    <source>
        <dbReference type="EMBL" id="UOR11145.1"/>
    </source>
</evidence>
<keyword evidence="1" id="KW-0472">Membrane</keyword>
<dbReference type="Proteomes" id="UP000830326">
    <property type="component" value="Chromosome"/>
</dbReference>
<sequence length="59" mass="6799">MSSKLKSYKAEMLEYYFMLLLVLALFFGVIFLSGVLTGTNWAAYFPGFSWGMLLKWGIF</sequence>
<gene>
    <name evidence="2" type="ORF">MUO15_16305</name>
</gene>
<keyword evidence="1" id="KW-0812">Transmembrane</keyword>
<evidence type="ECO:0000256" key="1">
    <source>
        <dbReference type="SAM" id="Phobius"/>
    </source>
</evidence>
<reference evidence="2" key="1">
    <citation type="submission" date="2022-04" db="EMBL/GenBank/DDBJ databases">
        <title>Halobacillus sp. isolated from saltern.</title>
        <authorList>
            <person name="Won M."/>
            <person name="Lee C.-M."/>
            <person name="Woen H.-Y."/>
            <person name="Kwon S.-W."/>
        </authorList>
    </citation>
    <scope>NUCLEOTIDE SEQUENCE</scope>
    <source>
        <strain evidence="2">SSHM10-5</strain>
    </source>
</reference>
<accession>A0ABY4HB23</accession>
<keyword evidence="1" id="KW-1133">Transmembrane helix</keyword>
<proteinExistence type="predicted"/>
<evidence type="ECO:0000313" key="3">
    <source>
        <dbReference type="Proteomes" id="UP000830326"/>
    </source>
</evidence>
<organism evidence="2 3">
    <name type="scientific">Halobacillus amylolyticus</name>
    <dbReference type="NCBI Taxonomy" id="2932259"/>
    <lineage>
        <taxon>Bacteria</taxon>
        <taxon>Bacillati</taxon>
        <taxon>Bacillota</taxon>
        <taxon>Bacilli</taxon>
        <taxon>Bacillales</taxon>
        <taxon>Bacillaceae</taxon>
        <taxon>Halobacillus</taxon>
    </lineage>
</organism>
<name>A0ABY4HB23_9BACI</name>